<evidence type="ECO:0000313" key="2">
    <source>
        <dbReference type="Proteomes" id="UP001222770"/>
    </source>
</evidence>
<evidence type="ECO:0000313" key="1">
    <source>
        <dbReference type="EMBL" id="MDF8333515.1"/>
    </source>
</evidence>
<protein>
    <submittedName>
        <fullName evidence="1">Uncharacterized protein</fullName>
    </submittedName>
</protein>
<keyword evidence="2" id="KW-1185">Reference proteome</keyword>
<gene>
    <name evidence="1" type="ORF">POM99_09910</name>
</gene>
<name>A0ABT6CHW4_9SPHN</name>
<sequence length="85" mass="9686">MSYNMHDTFVRREEWKAARLTEIEFEDMVRALRTMAVERGQDAKTVVDCFAEKGLGAALGVLANLTGASVEADFHRRHAQEQQHH</sequence>
<accession>A0ABT6CHW4</accession>
<comment type="caution">
    <text evidence="1">The sequence shown here is derived from an EMBL/GenBank/DDBJ whole genome shotgun (WGS) entry which is preliminary data.</text>
</comment>
<reference evidence="1 2" key="1">
    <citation type="submission" date="2023-03" db="EMBL/GenBank/DDBJ databases">
        <title>Novosphingobium cyanobacteriorum sp. nov., isolated from a eutrophic reservoir during the Microcystis bloom period.</title>
        <authorList>
            <person name="Kang M."/>
            <person name="Le V."/>
            <person name="Ko S.-R."/>
            <person name="Lee S.-A."/>
            <person name="Ahn C.-Y."/>
        </authorList>
    </citation>
    <scope>NUCLEOTIDE SEQUENCE [LARGE SCALE GENOMIC DNA]</scope>
    <source>
        <strain evidence="1 2">HBC54</strain>
    </source>
</reference>
<organism evidence="1 2">
    <name type="scientific">Novosphingobium cyanobacteriorum</name>
    <dbReference type="NCBI Taxonomy" id="3024215"/>
    <lineage>
        <taxon>Bacteria</taxon>
        <taxon>Pseudomonadati</taxon>
        <taxon>Pseudomonadota</taxon>
        <taxon>Alphaproteobacteria</taxon>
        <taxon>Sphingomonadales</taxon>
        <taxon>Sphingomonadaceae</taxon>
        <taxon>Novosphingobium</taxon>
    </lineage>
</organism>
<dbReference type="EMBL" id="JAROCY010000008">
    <property type="protein sequence ID" value="MDF8333515.1"/>
    <property type="molecule type" value="Genomic_DNA"/>
</dbReference>
<dbReference type="Proteomes" id="UP001222770">
    <property type="component" value="Unassembled WGS sequence"/>
</dbReference>
<dbReference type="RefSeq" id="WP_277277296.1">
    <property type="nucleotide sequence ID" value="NZ_JAROCY010000008.1"/>
</dbReference>
<proteinExistence type="predicted"/>